<gene>
    <name evidence="1" type="ORF">Scaly_1540900</name>
</gene>
<dbReference type="AlphaFoldDB" id="A0AAW2P914"/>
<dbReference type="PANTHER" id="PTHR33240:SF15">
    <property type="entry name" value="GAG-PRO-LIKE PROTEIN"/>
    <property type="match status" value="1"/>
</dbReference>
<comment type="caution">
    <text evidence="1">The sequence shown here is derived from an EMBL/GenBank/DDBJ whole genome shotgun (WGS) entry which is preliminary data.</text>
</comment>
<reference evidence="1" key="1">
    <citation type="submission" date="2020-06" db="EMBL/GenBank/DDBJ databases">
        <authorList>
            <person name="Li T."/>
            <person name="Hu X."/>
            <person name="Zhang T."/>
            <person name="Song X."/>
            <person name="Zhang H."/>
            <person name="Dai N."/>
            <person name="Sheng W."/>
            <person name="Hou X."/>
            <person name="Wei L."/>
        </authorList>
    </citation>
    <scope>NUCLEOTIDE SEQUENCE</scope>
    <source>
        <strain evidence="1">KEN8</strain>
        <tissue evidence="1">Leaf</tissue>
    </source>
</reference>
<evidence type="ECO:0000313" key="1">
    <source>
        <dbReference type="EMBL" id="KAL0351522.1"/>
    </source>
</evidence>
<accession>A0AAW2P914</accession>
<organism evidence="1">
    <name type="scientific">Sesamum calycinum</name>
    <dbReference type="NCBI Taxonomy" id="2727403"/>
    <lineage>
        <taxon>Eukaryota</taxon>
        <taxon>Viridiplantae</taxon>
        <taxon>Streptophyta</taxon>
        <taxon>Embryophyta</taxon>
        <taxon>Tracheophyta</taxon>
        <taxon>Spermatophyta</taxon>
        <taxon>Magnoliopsida</taxon>
        <taxon>eudicotyledons</taxon>
        <taxon>Gunneridae</taxon>
        <taxon>Pentapetalae</taxon>
        <taxon>asterids</taxon>
        <taxon>lamiids</taxon>
        <taxon>Lamiales</taxon>
        <taxon>Pedaliaceae</taxon>
        <taxon>Sesamum</taxon>
    </lineage>
</organism>
<name>A0AAW2P914_9LAMI</name>
<reference evidence="1" key="2">
    <citation type="journal article" date="2024" name="Plant">
        <title>Genomic evolution and insights into agronomic trait innovations of Sesamum species.</title>
        <authorList>
            <person name="Miao H."/>
            <person name="Wang L."/>
            <person name="Qu L."/>
            <person name="Liu H."/>
            <person name="Sun Y."/>
            <person name="Le M."/>
            <person name="Wang Q."/>
            <person name="Wei S."/>
            <person name="Zheng Y."/>
            <person name="Lin W."/>
            <person name="Duan Y."/>
            <person name="Cao H."/>
            <person name="Xiong S."/>
            <person name="Wang X."/>
            <person name="Wei L."/>
            <person name="Li C."/>
            <person name="Ma Q."/>
            <person name="Ju M."/>
            <person name="Zhao R."/>
            <person name="Li G."/>
            <person name="Mu C."/>
            <person name="Tian Q."/>
            <person name="Mei H."/>
            <person name="Zhang T."/>
            <person name="Gao T."/>
            <person name="Zhang H."/>
        </authorList>
    </citation>
    <scope>NUCLEOTIDE SEQUENCE</scope>
    <source>
        <strain evidence="1">KEN8</strain>
    </source>
</reference>
<dbReference type="PANTHER" id="PTHR33240">
    <property type="entry name" value="OS08G0508500 PROTEIN"/>
    <property type="match status" value="1"/>
</dbReference>
<proteinExistence type="predicted"/>
<sequence length="281" mass="31701">MAVEGKYLLPRPKSWKDGPHHPKSEKFYHFRNDYDHTTEEFWHLKNEIEKFIQNGYLQEYVCWKKARGTGPYQKREDDKAKEAKAPSPDSFLKECAKHASSNRVEANDSPPKGVIRMIVGGPVRGDYLHARKAQFREAHDISLKEELDGEAMEDTPLIQFGRTGKSGQKTPHNNTLVITALLVNYEMQRDTTPEKVNTSLYALFGEVVHPQGMISLPLPLGTQSPKETCMLKFLVVDVSSAYNAILGRLTLNAFQALISTYHMKIKFSAPGGVGEVQEDPV</sequence>
<dbReference type="EMBL" id="JACGWM010000009">
    <property type="protein sequence ID" value="KAL0351522.1"/>
    <property type="molecule type" value="Genomic_DNA"/>
</dbReference>
<protein>
    <submittedName>
        <fullName evidence="1">Uncharacterized protein</fullName>
    </submittedName>
</protein>